<evidence type="ECO:0000313" key="2">
    <source>
        <dbReference type="Proteomes" id="UP000000707"/>
    </source>
</evidence>
<dbReference type="PANTHER" id="PTHR31126">
    <property type="entry name" value="TYROSINE-PROTEIN PHOSPHATASE"/>
    <property type="match status" value="1"/>
</dbReference>
<dbReference type="Pfam" id="PF03162">
    <property type="entry name" value="Y_phosphatase2"/>
    <property type="match status" value="1"/>
</dbReference>
<name>G3BE65_CANTC</name>
<dbReference type="PANTHER" id="PTHR31126:SF14">
    <property type="entry name" value="TYROSINE-PROTEIN PHOSPHATASE OCA6-RELATED"/>
    <property type="match status" value="1"/>
</dbReference>
<protein>
    <submittedName>
        <fullName evidence="1">Protein-tyrosine phosphatase</fullName>
    </submittedName>
</protein>
<dbReference type="Gene3D" id="3.90.190.10">
    <property type="entry name" value="Protein tyrosine phosphatase superfamily"/>
    <property type="match status" value="1"/>
</dbReference>
<evidence type="ECO:0000313" key="1">
    <source>
        <dbReference type="EMBL" id="EGV60470.1"/>
    </source>
</evidence>
<dbReference type="FunFam" id="3.90.190.10:FF:000084">
    <property type="entry name" value="Tyrosine phospatase-like protein"/>
    <property type="match status" value="1"/>
</dbReference>
<keyword evidence="2" id="KW-1185">Reference proteome</keyword>
<dbReference type="EMBL" id="GL996528">
    <property type="protein sequence ID" value="EGV60470.1"/>
    <property type="molecule type" value="Genomic_DNA"/>
</dbReference>
<dbReference type="SUPFAM" id="SSF52799">
    <property type="entry name" value="(Phosphotyrosine protein) phosphatases II"/>
    <property type="match status" value="1"/>
</dbReference>
<accession>G3BE65</accession>
<reference evidence="1 2" key="1">
    <citation type="journal article" date="2011" name="Proc. Natl. Acad. Sci. U.S.A.">
        <title>Comparative genomics of xylose-fermenting fungi for enhanced biofuel production.</title>
        <authorList>
            <person name="Wohlbach D.J."/>
            <person name="Kuo A."/>
            <person name="Sato T.K."/>
            <person name="Potts K.M."/>
            <person name="Salamov A.A."/>
            <person name="LaButti K.M."/>
            <person name="Sun H."/>
            <person name="Clum A."/>
            <person name="Pangilinan J.L."/>
            <person name="Lindquist E.A."/>
            <person name="Lucas S."/>
            <person name="Lapidus A."/>
            <person name="Jin M."/>
            <person name="Gunawan C."/>
            <person name="Balan V."/>
            <person name="Dale B.E."/>
            <person name="Jeffries T.W."/>
            <person name="Zinkel R."/>
            <person name="Barry K.W."/>
            <person name="Grigoriev I.V."/>
            <person name="Gasch A.P."/>
        </authorList>
    </citation>
    <scope>NUCLEOTIDE SEQUENCE [LARGE SCALE GENOMIC DNA]</scope>
    <source>
        <strain evidence="2">ATCC 10573 / BCRC 21748 / CBS 615 / JCM 9827 / NBRC 10315 / NRRL Y-1498 / VKM Y-70</strain>
    </source>
</reference>
<gene>
    <name evidence="1" type="ORF">CANTEDRAFT_109929</name>
</gene>
<dbReference type="InterPro" id="IPR004861">
    <property type="entry name" value="Siw14-like"/>
</dbReference>
<dbReference type="InterPro" id="IPR029021">
    <property type="entry name" value="Prot-tyrosine_phosphatase-like"/>
</dbReference>
<dbReference type="OrthoDB" id="292964at2759"/>
<dbReference type="HOGENOM" id="CLU_047845_4_0_1"/>
<dbReference type="STRING" id="590646.G3BE65"/>
<organism evidence="2">
    <name type="scientific">Candida tenuis (strain ATCC 10573 / BCRC 21748 / CBS 615 / JCM 9827 / NBRC 10315 / NRRL Y-1498 / VKM Y-70)</name>
    <name type="common">Yeast</name>
    <name type="synonym">Yamadazyma tenuis</name>
    <dbReference type="NCBI Taxonomy" id="590646"/>
    <lineage>
        <taxon>Eukaryota</taxon>
        <taxon>Fungi</taxon>
        <taxon>Dikarya</taxon>
        <taxon>Ascomycota</taxon>
        <taxon>Saccharomycotina</taxon>
        <taxon>Pichiomycetes</taxon>
        <taxon>Debaryomycetaceae</taxon>
        <taxon>Yamadazyma</taxon>
    </lineage>
</organism>
<dbReference type="GO" id="GO:0016791">
    <property type="term" value="F:phosphatase activity"/>
    <property type="evidence" value="ECO:0007669"/>
    <property type="project" value="TreeGrafter"/>
</dbReference>
<dbReference type="AlphaFoldDB" id="G3BE65"/>
<proteinExistence type="predicted"/>
<dbReference type="CDD" id="cd17663">
    <property type="entry name" value="PFA-DSP_Oca6"/>
    <property type="match status" value="1"/>
</dbReference>
<dbReference type="eggNOG" id="KOG1572">
    <property type="taxonomic scope" value="Eukaryota"/>
</dbReference>
<dbReference type="Proteomes" id="UP000000707">
    <property type="component" value="Unassembled WGS sequence"/>
</dbReference>
<sequence length="190" mass="21438">MFIPPLKFSTVQEGFYRGAYPREINFPFLESLSLKTIVSLTPSPVTPETDPKLYDFATRNKITLVHLECEQSGKGKKRGVPLGYSTVLEALDLIIHTSHSPIYVHCVNGGQVTSLIVACLRKLQFWTSLTIFNEFINYTTNITLNDRNFVEGFRGDIQVDSSDKVSWLWNGMSNGVVSNHPMIKIHQSDI</sequence>